<dbReference type="EMBL" id="JANJYJ010000002">
    <property type="protein sequence ID" value="KAK3228130.1"/>
    <property type="molecule type" value="Genomic_DNA"/>
</dbReference>
<keyword evidence="3" id="KW-1185">Reference proteome</keyword>
<accession>A0AAE0EIY0</accession>
<dbReference type="PANTHER" id="PTHR47074:SF11">
    <property type="entry name" value="REVERSE TRANSCRIPTASE-LIKE PROTEIN"/>
    <property type="match status" value="1"/>
</dbReference>
<evidence type="ECO:0000313" key="3">
    <source>
        <dbReference type="Proteomes" id="UP001281410"/>
    </source>
</evidence>
<dbReference type="Proteomes" id="UP001281410">
    <property type="component" value="Unassembled WGS sequence"/>
</dbReference>
<proteinExistence type="predicted"/>
<comment type="caution">
    <text evidence="2">The sequence shown here is derived from an EMBL/GenBank/DDBJ whole genome shotgun (WGS) entry which is preliminary data.</text>
</comment>
<dbReference type="AlphaFoldDB" id="A0AAE0EIY0"/>
<gene>
    <name evidence="2" type="ORF">Dsin_007992</name>
</gene>
<dbReference type="GO" id="GO:0004523">
    <property type="term" value="F:RNA-DNA hybrid ribonuclease activity"/>
    <property type="evidence" value="ECO:0007669"/>
    <property type="project" value="InterPro"/>
</dbReference>
<dbReference type="Pfam" id="PF13456">
    <property type="entry name" value="RVT_3"/>
    <property type="match status" value="1"/>
</dbReference>
<feature type="domain" description="RNase H type-1" evidence="1">
    <location>
        <begin position="58"/>
        <end position="153"/>
    </location>
</feature>
<dbReference type="GO" id="GO:0003676">
    <property type="term" value="F:nucleic acid binding"/>
    <property type="evidence" value="ECO:0007669"/>
    <property type="project" value="InterPro"/>
</dbReference>
<dbReference type="PANTHER" id="PTHR47074">
    <property type="entry name" value="BNAC02G40300D PROTEIN"/>
    <property type="match status" value="1"/>
</dbReference>
<evidence type="ECO:0000259" key="1">
    <source>
        <dbReference type="Pfam" id="PF13456"/>
    </source>
</evidence>
<organism evidence="2 3">
    <name type="scientific">Dipteronia sinensis</name>
    <dbReference type="NCBI Taxonomy" id="43782"/>
    <lineage>
        <taxon>Eukaryota</taxon>
        <taxon>Viridiplantae</taxon>
        <taxon>Streptophyta</taxon>
        <taxon>Embryophyta</taxon>
        <taxon>Tracheophyta</taxon>
        <taxon>Spermatophyta</taxon>
        <taxon>Magnoliopsida</taxon>
        <taxon>eudicotyledons</taxon>
        <taxon>Gunneridae</taxon>
        <taxon>Pentapetalae</taxon>
        <taxon>rosids</taxon>
        <taxon>malvids</taxon>
        <taxon>Sapindales</taxon>
        <taxon>Sapindaceae</taxon>
        <taxon>Hippocastanoideae</taxon>
        <taxon>Acereae</taxon>
        <taxon>Dipteronia</taxon>
    </lineage>
</organism>
<dbReference type="InterPro" id="IPR052929">
    <property type="entry name" value="RNase_H-like_EbsB-rel"/>
</dbReference>
<evidence type="ECO:0000313" key="2">
    <source>
        <dbReference type="EMBL" id="KAK3228130.1"/>
    </source>
</evidence>
<sequence>MSLQSAQFVNGRWKLLFMQCGVIVRFRGVVNCVGLLRSLGKHSLFRWTPPTQAMYKLNFDAAIDVATGVVGVGLVIRYFTGRIMATSSQCIKATHIPLVAKAVAIYRGFQLACDSGLVPFDVASNAVVVVGLINDLRYHDFEVGLIIDGIQKFYAKVALLRHFLCL</sequence>
<dbReference type="InterPro" id="IPR002156">
    <property type="entry name" value="RNaseH_domain"/>
</dbReference>
<name>A0AAE0EIY0_9ROSI</name>
<reference evidence="2" key="1">
    <citation type="journal article" date="2023" name="Plant J.">
        <title>Genome sequences and population genomics provide insights into the demographic history, inbreeding, and mutation load of two 'living fossil' tree species of Dipteronia.</title>
        <authorList>
            <person name="Feng Y."/>
            <person name="Comes H.P."/>
            <person name="Chen J."/>
            <person name="Zhu S."/>
            <person name="Lu R."/>
            <person name="Zhang X."/>
            <person name="Li P."/>
            <person name="Qiu J."/>
            <person name="Olsen K.M."/>
            <person name="Qiu Y."/>
        </authorList>
    </citation>
    <scope>NUCLEOTIDE SEQUENCE</scope>
    <source>
        <strain evidence="2">NBL</strain>
    </source>
</reference>
<protein>
    <recommendedName>
        <fullName evidence="1">RNase H type-1 domain-containing protein</fullName>
    </recommendedName>
</protein>